<proteinExistence type="predicted"/>
<feature type="coiled-coil region" evidence="1">
    <location>
        <begin position="85"/>
        <end position="112"/>
    </location>
</feature>
<evidence type="ECO:0000256" key="1">
    <source>
        <dbReference type="SAM" id="Coils"/>
    </source>
</evidence>
<dbReference type="OrthoDB" id="2113965at2759"/>
<keyword evidence="4" id="KW-1185">Reference proteome</keyword>
<name>A0A8J2M6N5_9BILA</name>
<keyword evidence="1" id="KW-0175">Coiled coil</keyword>
<dbReference type="EMBL" id="CAKAEH010001457">
    <property type="protein sequence ID" value="CAG9536480.1"/>
    <property type="molecule type" value="Genomic_DNA"/>
</dbReference>
<feature type="region of interest" description="Disordered" evidence="2">
    <location>
        <begin position="1"/>
        <end position="22"/>
    </location>
</feature>
<evidence type="ECO:0000313" key="3">
    <source>
        <dbReference type="EMBL" id="CAG9536480.1"/>
    </source>
</evidence>
<organism evidence="3 4">
    <name type="scientific">Cercopithifilaria johnstoni</name>
    <dbReference type="NCBI Taxonomy" id="2874296"/>
    <lineage>
        <taxon>Eukaryota</taxon>
        <taxon>Metazoa</taxon>
        <taxon>Ecdysozoa</taxon>
        <taxon>Nematoda</taxon>
        <taxon>Chromadorea</taxon>
        <taxon>Rhabditida</taxon>
        <taxon>Spirurina</taxon>
        <taxon>Spiruromorpha</taxon>
        <taxon>Filarioidea</taxon>
        <taxon>Onchocercidae</taxon>
        <taxon>Cercopithifilaria</taxon>
    </lineage>
</organism>
<dbReference type="AlphaFoldDB" id="A0A8J2M6N5"/>
<dbReference type="Proteomes" id="UP000746747">
    <property type="component" value="Unassembled WGS sequence"/>
</dbReference>
<reference evidence="3" key="1">
    <citation type="submission" date="2021-09" db="EMBL/GenBank/DDBJ databases">
        <authorList>
            <consortium name="Pathogen Informatics"/>
        </authorList>
    </citation>
    <scope>NUCLEOTIDE SEQUENCE</scope>
</reference>
<protein>
    <submittedName>
        <fullName evidence="3">Uncharacterized protein</fullName>
    </submittedName>
</protein>
<sequence>MSRFLKPVDYSDDEDDGPRLVRAKPIDPKFARKLGDYAAGKDFVTGSVKSQQELRESNVIMKNDPNTSEIMDEKTKLELRNKLGAKILKAKLQGKMALVEKLEKELHVLREDEQGPSSTCKILLRIDEGDVRMPATMKQEKKDLKSRGRVDAIYNADRSIRDMVADEKETTSSDHIFNAVKAAAKHRTDDDWVVDDAMMSVKRSRIREEKEKRKSRHNLIKGALVFALLVLLRISL</sequence>
<evidence type="ECO:0000313" key="4">
    <source>
        <dbReference type="Proteomes" id="UP000746747"/>
    </source>
</evidence>
<accession>A0A8J2M6N5</accession>
<evidence type="ECO:0000256" key="2">
    <source>
        <dbReference type="SAM" id="MobiDB-lite"/>
    </source>
</evidence>
<gene>
    <name evidence="3" type="ORF">CJOHNSTONI_LOCUS6394</name>
</gene>
<comment type="caution">
    <text evidence="3">The sequence shown here is derived from an EMBL/GenBank/DDBJ whole genome shotgun (WGS) entry which is preliminary data.</text>
</comment>